<comment type="caution">
    <text evidence="1">The sequence shown here is derived from an EMBL/GenBank/DDBJ whole genome shotgun (WGS) entry which is preliminary data.</text>
</comment>
<proteinExistence type="predicted"/>
<organism evidence="1 2">
    <name type="scientific">Brassica cretica</name>
    <name type="common">Mustard</name>
    <dbReference type="NCBI Taxonomy" id="69181"/>
    <lineage>
        <taxon>Eukaryota</taxon>
        <taxon>Viridiplantae</taxon>
        <taxon>Streptophyta</taxon>
        <taxon>Embryophyta</taxon>
        <taxon>Tracheophyta</taxon>
        <taxon>Spermatophyta</taxon>
        <taxon>Magnoliopsida</taxon>
        <taxon>eudicotyledons</taxon>
        <taxon>Gunneridae</taxon>
        <taxon>Pentapetalae</taxon>
        <taxon>rosids</taxon>
        <taxon>malvids</taxon>
        <taxon>Brassicales</taxon>
        <taxon>Brassicaceae</taxon>
        <taxon>Brassiceae</taxon>
        <taxon>Brassica</taxon>
    </lineage>
</organism>
<accession>A0A8S9R2U2</accession>
<protein>
    <submittedName>
        <fullName evidence="1">Uncharacterized protein</fullName>
    </submittedName>
</protein>
<dbReference type="AlphaFoldDB" id="A0A8S9R2U2"/>
<reference evidence="1" key="1">
    <citation type="submission" date="2019-12" db="EMBL/GenBank/DDBJ databases">
        <title>Genome sequencing and annotation of Brassica cretica.</title>
        <authorList>
            <person name="Studholme D.J."/>
            <person name="Sarris P."/>
        </authorList>
    </citation>
    <scope>NUCLEOTIDE SEQUENCE</scope>
    <source>
        <strain evidence="1">PFS-109/04</strain>
        <tissue evidence="1">Leaf</tissue>
    </source>
</reference>
<dbReference type="Proteomes" id="UP000712600">
    <property type="component" value="Unassembled WGS sequence"/>
</dbReference>
<dbReference type="EMBL" id="QGKX02000996">
    <property type="protein sequence ID" value="KAF3557219.1"/>
    <property type="molecule type" value="Genomic_DNA"/>
</dbReference>
<evidence type="ECO:0000313" key="2">
    <source>
        <dbReference type="Proteomes" id="UP000712600"/>
    </source>
</evidence>
<sequence length="87" mass="9542">MNVSLLRRVSHEEVGDAVFSINPSSAPVSDGTNGMFFQHYWSIIGNGVTKELVSAHAHSLQLVPTRAHSVSARPQSCQLVLDQYARH</sequence>
<name>A0A8S9R2U2_BRACR</name>
<evidence type="ECO:0000313" key="1">
    <source>
        <dbReference type="EMBL" id="KAF3557219.1"/>
    </source>
</evidence>
<gene>
    <name evidence="1" type="ORF">F2Q69_00013656</name>
</gene>